<dbReference type="GO" id="GO:0005384">
    <property type="term" value="F:manganese ion transmembrane transporter activity"/>
    <property type="evidence" value="ECO:0007669"/>
    <property type="project" value="UniProtKB-UniRule"/>
</dbReference>
<keyword evidence="5 8" id="KW-0406">Ion transport</keyword>
<comment type="function">
    <text evidence="8">Probably functions as a manganese efflux pump.</text>
</comment>
<gene>
    <name evidence="8" type="primary">mntP</name>
    <name evidence="9" type="ORF">CRIB_1706</name>
</gene>
<keyword evidence="7 8" id="KW-0464">Manganese</keyword>
<name>A0A1V1I2E5_9FIRM</name>
<evidence type="ECO:0000256" key="3">
    <source>
        <dbReference type="ARBA" id="ARBA00022692"/>
    </source>
</evidence>
<dbReference type="GO" id="GO:0005886">
    <property type="term" value="C:plasma membrane"/>
    <property type="evidence" value="ECO:0007669"/>
    <property type="project" value="UniProtKB-SubCell"/>
</dbReference>
<keyword evidence="2 8" id="KW-1003">Cell membrane</keyword>
<feature type="transmembrane region" description="Helical" evidence="8">
    <location>
        <begin position="133"/>
        <end position="150"/>
    </location>
</feature>
<evidence type="ECO:0000256" key="4">
    <source>
        <dbReference type="ARBA" id="ARBA00022989"/>
    </source>
</evidence>
<dbReference type="HAMAP" id="MF_01521">
    <property type="entry name" value="MntP_pump"/>
    <property type="match status" value="1"/>
</dbReference>
<keyword evidence="6 8" id="KW-0472">Membrane</keyword>
<evidence type="ECO:0000313" key="10">
    <source>
        <dbReference type="Proteomes" id="UP000245622"/>
    </source>
</evidence>
<dbReference type="Pfam" id="PF02659">
    <property type="entry name" value="Mntp"/>
    <property type="match status" value="1"/>
</dbReference>
<organism evidence="9 10">
    <name type="scientific">Romboutsia ilealis</name>
    <dbReference type="NCBI Taxonomy" id="1115758"/>
    <lineage>
        <taxon>Bacteria</taxon>
        <taxon>Bacillati</taxon>
        <taxon>Bacillota</taxon>
        <taxon>Clostridia</taxon>
        <taxon>Peptostreptococcales</taxon>
        <taxon>Peptostreptococcaceae</taxon>
        <taxon>Romboutsia</taxon>
    </lineage>
</organism>
<feature type="transmembrane region" description="Helical" evidence="8">
    <location>
        <begin position="68"/>
        <end position="86"/>
    </location>
</feature>
<accession>A0A1V1I2E5</accession>
<dbReference type="AlphaFoldDB" id="A0A1V1I2E5"/>
<reference evidence="9 10" key="1">
    <citation type="submission" date="2014-04" db="EMBL/GenBank/DDBJ databases">
        <authorList>
            <person name="Hornung B.V."/>
        </authorList>
    </citation>
    <scope>NUCLEOTIDE SEQUENCE [LARGE SCALE GENOMIC DNA]</scope>
    <source>
        <strain evidence="9 10">CRIB</strain>
    </source>
</reference>
<dbReference type="EMBL" id="LN555523">
    <property type="protein sequence ID" value="CED94313.1"/>
    <property type="molecule type" value="Genomic_DNA"/>
</dbReference>
<feature type="transmembrane region" description="Helical" evidence="8">
    <location>
        <begin position="106"/>
        <end position="126"/>
    </location>
</feature>
<dbReference type="PANTHER" id="PTHR35529">
    <property type="entry name" value="MANGANESE EFFLUX PUMP MNTP-RELATED"/>
    <property type="match status" value="1"/>
</dbReference>
<keyword evidence="4 8" id="KW-1133">Transmembrane helix</keyword>
<comment type="similarity">
    <text evidence="8">Belongs to the MntP (TC 9.B.29) family.</text>
</comment>
<dbReference type="InterPro" id="IPR022929">
    <property type="entry name" value="Put_MntP"/>
</dbReference>
<keyword evidence="10" id="KW-1185">Reference proteome</keyword>
<keyword evidence="1 8" id="KW-0813">Transport</keyword>
<evidence type="ECO:0000256" key="8">
    <source>
        <dbReference type="HAMAP-Rule" id="MF_01521"/>
    </source>
</evidence>
<evidence type="ECO:0000256" key="2">
    <source>
        <dbReference type="ARBA" id="ARBA00022475"/>
    </source>
</evidence>
<sequence length="192" mass="21128">MGFFSILLTGFALSMDAFAVSVTKGMTLKKINLSLATKIAFSFGLFQGVMPLIGWLFGMNFELYIRSIDHWIAVFLLSFLGIKMIIEAIKNDDNDNTTYLDNKELIILSIATSIDALAVGVTFAFLNIDIIPVCISIGVITFLFCFIGVLIGKKIGSVFKNYAQIVGGIILILIGLNILNEHTQIISNLFLF</sequence>
<evidence type="ECO:0000256" key="6">
    <source>
        <dbReference type="ARBA" id="ARBA00023136"/>
    </source>
</evidence>
<comment type="subcellular location">
    <subcellularLocation>
        <location evidence="8">Cell membrane</location>
        <topology evidence="8">Multi-pass membrane protein</topology>
    </subcellularLocation>
</comment>
<dbReference type="Proteomes" id="UP000245622">
    <property type="component" value="Chromosome 1"/>
</dbReference>
<feature type="transmembrane region" description="Helical" evidence="8">
    <location>
        <begin position="35"/>
        <end position="56"/>
    </location>
</feature>
<proteinExistence type="inferred from homology"/>
<dbReference type="PANTHER" id="PTHR35529:SF1">
    <property type="entry name" value="MANGANESE EFFLUX PUMP MNTP-RELATED"/>
    <property type="match status" value="1"/>
</dbReference>
<dbReference type="RefSeq" id="WP_180701845.1">
    <property type="nucleotide sequence ID" value="NZ_CAOJQT010000004.1"/>
</dbReference>
<dbReference type="InterPro" id="IPR003810">
    <property type="entry name" value="Mntp/YtaF"/>
</dbReference>
<keyword evidence="3 8" id="KW-0812">Transmembrane</keyword>
<evidence type="ECO:0000313" key="9">
    <source>
        <dbReference type="EMBL" id="CED94313.1"/>
    </source>
</evidence>
<evidence type="ECO:0000256" key="1">
    <source>
        <dbReference type="ARBA" id="ARBA00022448"/>
    </source>
</evidence>
<dbReference type="GeneID" id="82205738"/>
<protein>
    <recommendedName>
        <fullName evidence="8">Putative manganese efflux pump MntP</fullName>
    </recommendedName>
</protein>
<dbReference type="KEGG" id="ril:CRIB_1706"/>
<feature type="transmembrane region" description="Helical" evidence="8">
    <location>
        <begin position="162"/>
        <end position="179"/>
    </location>
</feature>
<evidence type="ECO:0000256" key="5">
    <source>
        <dbReference type="ARBA" id="ARBA00023065"/>
    </source>
</evidence>
<evidence type="ECO:0000256" key="7">
    <source>
        <dbReference type="ARBA" id="ARBA00023211"/>
    </source>
</evidence>